<keyword evidence="3" id="KW-1185">Reference proteome</keyword>
<feature type="region of interest" description="Disordered" evidence="1">
    <location>
        <begin position="1"/>
        <end position="20"/>
    </location>
</feature>
<protein>
    <submittedName>
        <fullName evidence="2">C2h2 conidiation transcription factor</fullName>
    </submittedName>
</protein>
<name>A0A1Q3ECQ1_LENED</name>
<evidence type="ECO:0000313" key="2">
    <source>
        <dbReference type="EMBL" id="GAW04968.1"/>
    </source>
</evidence>
<comment type="caution">
    <text evidence="2">The sequence shown here is derived from an EMBL/GenBank/DDBJ whole genome shotgun (WGS) entry which is preliminary data.</text>
</comment>
<dbReference type="AlphaFoldDB" id="A0A1Q3ECQ1"/>
<evidence type="ECO:0000313" key="3">
    <source>
        <dbReference type="Proteomes" id="UP000188533"/>
    </source>
</evidence>
<reference evidence="2 3" key="2">
    <citation type="submission" date="2017-02" db="EMBL/GenBank/DDBJ databases">
        <title>A genome survey and senescence transcriptome analysis in Lentinula edodes.</title>
        <authorList>
            <person name="Sakamoto Y."/>
            <person name="Nakade K."/>
            <person name="Sato S."/>
            <person name="Yoshida Y."/>
            <person name="Miyazaki K."/>
            <person name="Natsume S."/>
            <person name="Konno N."/>
        </authorList>
    </citation>
    <scope>NUCLEOTIDE SEQUENCE [LARGE SCALE GENOMIC DNA]</scope>
    <source>
        <strain evidence="2 3">NBRC 111202</strain>
    </source>
</reference>
<reference evidence="2 3" key="1">
    <citation type="submission" date="2016-08" db="EMBL/GenBank/DDBJ databases">
        <authorList>
            <consortium name="Lentinula edodes genome sequencing consortium"/>
            <person name="Sakamoto Y."/>
            <person name="Nakade K."/>
            <person name="Sato S."/>
            <person name="Yoshida Y."/>
            <person name="Miyazaki K."/>
            <person name="Natsume S."/>
            <person name="Konno N."/>
        </authorList>
    </citation>
    <scope>NUCLEOTIDE SEQUENCE [LARGE SCALE GENOMIC DNA]</scope>
    <source>
        <strain evidence="2 3">NBRC 111202</strain>
    </source>
</reference>
<proteinExistence type="predicted"/>
<organism evidence="2 3">
    <name type="scientific">Lentinula edodes</name>
    <name type="common">Shiitake mushroom</name>
    <name type="synonym">Lentinus edodes</name>
    <dbReference type="NCBI Taxonomy" id="5353"/>
    <lineage>
        <taxon>Eukaryota</taxon>
        <taxon>Fungi</taxon>
        <taxon>Dikarya</taxon>
        <taxon>Basidiomycota</taxon>
        <taxon>Agaricomycotina</taxon>
        <taxon>Agaricomycetes</taxon>
        <taxon>Agaricomycetidae</taxon>
        <taxon>Agaricales</taxon>
        <taxon>Marasmiineae</taxon>
        <taxon>Omphalotaceae</taxon>
        <taxon>Lentinula</taxon>
    </lineage>
</organism>
<accession>A0A1Q3ECQ1</accession>
<sequence length="92" mass="10315">MAILMRPGGASSNDISPIVPPTPLNMASDHLSAVQMSSAPPEEDFTLARERKHACSMCHKRFDRPSTLRKYIREKKLSNVRLVADDSAWHQI</sequence>
<gene>
    <name evidence="2" type="ORF">LENED_006795</name>
</gene>
<evidence type="ECO:0000256" key="1">
    <source>
        <dbReference type="SAM" id="MobiDB-lite"/>
    </source>
</evidence>
<dbReference type="EMBL" id="BDGU01000218">
    <property type="protein sequence ID" value="GAW04968.1"/>
    <property type="molecule type" value="Genomic_DNA"/>
</dbReference>
<dbReference type="Proteomes" id="UP000188533">
    <property type="component" value="Unassembled WGS sequence"/>
</dbReference>